<dbReference type="Gene3D" id="3.40.50.360">
    <property type="match status" value="1"/>
</dbReference>
<name>A0A9D1SZZ7_9FIRM</name>
<dbReference type="SUPFAM" id="SSF52218">
    <property type="entry name" value="Flavoproteins"/>
    <property type="match status" value="1"/>
</dbReference>
<evidence type="ECO:0000256" key="1">
    <source>
        <dbReference type="SAM" id="MobiDB-lite"/>
    </source>
</evidence>
<protein>
    <submittedName>
        <fullName evidence="3">NAD(P)H-dependent oxidoreductase</fullName>
    </submittedName>
</protein>
<feature type="region of interest" description="Disordered" evidence="1">
    <location>
        <begin position="27"/>
        <end position="51"/>
    </location>
</feature>
<sequence>MMPIRFIAECFGFAVDWNAEQQTITITKSAQAGDPSPVPTASPTPTETPDASSSALVVYFSATGNTEALAEKIAQAAGADLYEIVPEVPYTSEDLNYDNDGCRANQELNSDARPAIQPLPVDAAQYDTIILGYPIWWGQCPPPVRTFLESYDFSGKTIMPFCTSGSSGISGSLSKIRELCPDSTITEGFRGTASTTEEQIDTWLDENGFTGRVQMLRKPRV</sequence>
<dbReference type="Gene3D" id="3.30.457.10">
    <property type="entry name" value="Copper amine oxidase-like, N-terminal domain"/>
    <property type="match status" value="1"/>
</dbReference>
<dbReference type="AlphaFoldDB" id="A0A9D1SZZ7"/>
<reference evidence="3" key="2">
    <citation type="journal article" date="2021" name="PeerJ">
        <title>Extensive microbial diversity within the chicken gut microbiome revealed by metagenomics and culture.</title>
        <authorList>
            <person name="Gilroy R."/>
            <person name="Ravi A."/>
            <person name="Getino M."/>
            <person name="Pursley I."/>
            <person name="Horton D.L."/>
            <person name="Alikhan N.F."/>
            <person name="Baker D."/>
            <person name="Gharbi K."/>
            <person name="Hall N."/>
            <person name="Watson M."/>
            <person name="Adriaenssens E.M."/>
            <person name="Foster-Nyarko E."/>
            <person name="Jarju S."/>
            <person name="Secka A."/>
            <person name="Antonio M."/>
            <person name="Oren A."/>
            <person name="Chaudhuri R.R."/>
            <person name="La Ragione R."/>
            <person name="Hildebrand F."/>
            <person name="Pallen M.J."/>
        </authorList>
    </citation>
    <scope>NUCLEOTIDE SEQUENCE</scope>
    <source>
        <strain evidence="3">4920</strain>
    </source>
</reference>
<evidence type="ECO:0000313" key="3">
    <source>
        <dbReference type="EMBL" id="HIV02532.1"/>
    </source>
</evidence>
<dbReference type="EMBL" id="DVOF01000087">
    <property type="protein sequence ID" value="HIV02532.1"/>
    <property type="molecule type" value="Genomic_DNA"/>
</dbReference>
<dbReference type="PANTHER" id="PTHR39201:SF1">
    <property type="entry name" value="FLAVODOXIN-LIKE DOMAIN-CONTAINING PROTEIN"/>
    <property type="match status" value="1"/>
</dbReference>
<accession>A0A9D1SZZ7</accession>
<comment type="caution">
    <text evidence="3">The sequence shown here is derived from an EMBL/GenBank/DDBJ whole genome shotgun (WGS) entry which is preliminary data.</text>
</comment>
<organism evidence="3 4">
    <name type="scientific">Candidatus Aphodoplasma excrementigallinarum</name>
    <dbReference type="NCBI Taxonomy" id="2840673"/>
    <lineage>
        <taxon>Bacteria</taxon>
        <taxon>Bacillati</taxon>
        <taxon>Bacillota</taxon>
        <taxon>Clostridia</taxon>
        <taxon>Eubacteriales</taxon>
        <taxon>Candidatus Aphodoplasma</taxon>
    </lineage>
</organism>
<dbReference type="InterPro" id="IPR036582">
    <property type="entry name" value="Mao_N_sf"/>
</dbReference>
<dbReference type="GO" id="GO:0009055">
    <property type="term" value="F:electron transfer activity"/>
    <property type="evidence" value="ECO:0007669"/>
    <property type="project" value="InterPro"/>
</dbReference>
<dbReference type="SUPFAM" id="SSF55383">
    <property type="entry name" value="Copper amine oxidase, domain N"/>
    <property type="match status" value="1"/>
</dbReference>
<dbReference type="PROSITE" id="PS50902">
    <property type="entry name" value="FLAVODOXIN_LIKE"/>
    <property type="match status" value="1"/>
</dbReference>
<reference evidence="3" key="1">
    <citation type="submission" date="2020-10" db="EMBL/GenBank/DDBJ databases">
        <authorList>
            <person name="Gilroy R."/>
        </authorList>
    </citation>
    <scope>NUCLEOTIDE SEQUENCE</scope>
    <source>
        <strain evidence="3">4920</strain>
    </source>
</reference>
<proteinExistence type="predicted"/>
<feature type="domain" description="Flavodoxin-like" evidence="2">
    <location>
        <begin position="55"/>
        <end position="221"/>
    </location>
</feature>
<dbReference type="InterPro" id="IPR008254">
    <property type="entry name" value="Flavodoxin/NO_synth"/>
</dbReference>
<dbReference type="GO" id="GO:0016651">
    <property type="term" value="F:oxidoreductase activity, acting on NAD(P)H"/>
    <property type="evidence" value="ECO:0007669"/>
    <property type="project" value="UniProtKB-ARBA"/>
</dbReference>
<dbReference type="GO" id="GO:0010181">
    <property type="term" value="F:FMN binding"/>
    <property type="evidence" value="ECO:0007669"/>
    <property type="project" value="InterPro"/>
</dbReference>
<evidence type="ECO:0000313" key="4">
    <source>
        <dbReference type="Proteomes" id="UP000886743"/>
    </source>
</evidence>
<dbReference type="PROSITE" id="PS00201">
    <property type="entry name" value="FLAVODOXIN"/>
    <property type="match status" value="1"/>
</dbReference>
<dbReference type="InterPro" id="IPR012854">
    <property type="entry name" value="Cu_amine_oxidase-like_N"/>
</dbReference>
<dbReference type="Proteomes" id="UP000886743">
    <property type="component" value="Unassembled WGS sequence"/>
</dbReference>
<dbReference type="Pfam" id="PF07833">
    <property type="entry name" value="Cu_amine_oxidN1"/>
    <property type="match status" value="1"/>
</dbReference>
<dbReference type="Pfam" id="PF12682">
    <property type="entry name" value="Flavodoxin_4"/>
    <property type="match status" value="1"/>
</dbReference>
<dbReference type="PANTHER" id="PTHR39201">
    <property type="entry name" value="EXPORTED PROTEIN-RELATED"/>
    <property type="match status" value="1"/>
</dbReference>
<dbReference type="InterPro" id="IPR001226">
    <property type="entry name" value="Flavodoxin_CS"/>
</dbReference>
<evidence type="ECO:0000259" key="2">
    <source>
        <dbReference type="PROSITE" id="PS50902"/>
    </source>
</evidence>
<gene>
    <name evidence="3" type="ORF">IAC74_03075</name>
</gene>
<dbReference type="InterPro" id="IPR029039">
    <property type="entry name" value="Flavoprotein-like_sf"/>
</dbReference>